<evidence type="ECO:0000313" key="1">
    <source>
        <dbReference type="EMBL" id="KAF7362894.1"/>
    </source>
</evidence>
<gene>
    <name evidence="1" type="ORF">MVEN_00639700</name>
</gene>
<sequence length="354" mass="39701">MVTASLSVQELWDHIVDELHQSPQDLRACSLVCRSFVSRAQSHVFSYIRVGGNVIRLAGLLTSSPHLIPYIRHLYFENCGAESIALLHSVFVGSHVETITLKNHTFYDMPFDHSLYEELYPLCGTPICSASQRLDHIHFQSCRLFSMPEDLALPQVRRPKIRRLGLTMSEVGKALTDPAFPLDVSALTDIQSQSVTMNSLHWDLILHSRLTIRTLKFIQIEAVGEGSRDQLKTVDLAAFPSLQCVRLGEFCKPKQGKHDHPHTKMLARLPSESRLTTLGFTLFGRLGRGPNRPPIDLAGLGDDLRALETVLTEPGMHNLARVEVDVRATNIGELVRTSMSVLHARGLIYIYCDY</sequence>
<protein>
    <recommendedName>
        <fullName evidence="3">F-box domain-containing protein</fullName>
    </recommendedName>
</protein>
<dbReference type="AlphaFoldDB" id="A0A8H6YPP3"/>
<organism evidence="1 2">
    <name type="scientific">Mycena venus</name>
    <dbReference type="NCBI Taxonomy" id="2733690"/>
    <lineage>
        <taxon>Eukaryota</taxon>
        <taxon>Fungi</taxon>
        <taxon>Dikarya</taxon>
        <taxon>Basidiomycota</taxon>
        <taxon>Agaricomycotina</taxon>
        <taxon>Agaricomycetes</taxon>
        <taxon>Agaricomycetidae</taxon>
        <taxon>Agaricales</taxon>
        <taxon>Marasmiineae</taxon>
        <taxon>Mycenaceae</taxon>
        <taxon>Mycena</taxon>
    </lineage>
</organism>
<keyword evidence="2" id="KW-1185">Reference proteome</keyword>
<dbReference type="OrthoDB" id="2968433at2759"/>
<name>A0A8H6YPP3_9AGAR</name>
<evidence type="ECO:0000313" key="2">
    <source>
        <dbReference type="Proteomes" id="UP000620124"/>
    </source>
</evidence>
<accession>A0A8H6YPP3</accession>
<reference evidence="1" key="1">
    <citation type="submission" date="2020-05" db="EMBL/GenBank/DDBJ databases">
        <title>Mycena genomes resolve the evolution of fungal bioluminescence.</title>
        <authorList>
            <person name="Tsai I.J."/>
        </authorList>
    </citation>
    <scope>NUCLEOTIDE SEQUENCE</scope>
    <source>
        <strain evidence="1">CCC161011</strain>
    </source>
</reference>
<proteinExistence type="predicted"/>
<dbReference type="Proteomes" id="UP000620124">
    <property type="component" value="Unassembled WGS sequence"/>
</dbReference>
<dbReference type="EMBL" id="JACAZI010000004">
    <property type="protein sequence ID" value="KAF7362894.1"/>
    <property type="molecule type" value="Genomic_DNA"/>
</dbReference>
<comment type="caution">
    <text evidence="1">The sequence shown here is derived from an EMBL/GenBank/DDBJ whole genome shotgun (WGS) entry which is preliminary data.</text>
</comment>
<evidence type="ECO:0008006" key="3">
    <source>
        <dbReference type="Google" id="ProtNLM"/>
    </source>
</evidence>